<evidence type="ECO:0000313" key="5">
    <source>
        <dbReference type="Proteomes" id="UP000753908"/>
    </source>
</evidence>
<feature type="compositionally biased region" description="Polar residues" evidence="2">
    <location>
        <begin position="285"/>
        <end position="298"/>
    </location>
</feature>
<dbReference type="CDD" id="cd06257">
    <property type="entry name" value="DnaJ"/>
    <property type="match status" value="1"/>
</dbReference>
<dbReference type="InterPro" id="IPR019734">
    <property type="entry name" value="TPR_rpt"/>
</dbReference>
<dbReference type="SMART" id="SM00028">
    <property type="entry name" value="TPR"/>
    <property type="match status" value="2"/>
</dbReference>
<proteinExistence type="predicted"/>
<comment type="caution">
    <text evidence="4">The sequence shown here is derived from an EMBL/GenBank/DDBJ whole genome shotgun (WGS) entry which is preliminary data.</text>
</comment>
<evidence type="ECO:0000313" key="4">
    <source>
        <dbReference type="EMBL" id="MBW4547377.1"/>
    </source>
</evidence>
<keyword evidence="1" id="KW-0802">TPR repeat</keyword>
<dbReference type="PRINTS" id="PR00625">
    <property type="entry name" value="JDOMAIN"/>
</dbReference>
<feature type="region of interest" description="Disordered" evidence="2">
    <location>
        <begin position="281"/>
        <end position="319"/>
    </location>
</feature>
<dbReference type="SUPFAM" id="SSF48452">
    <property type="entry name" value="TPR-like"/>
    <property type="match status" value="1"/>
</dbReference>
<protein>
    <submittedName>
        <fullName evidence="4">Tetratricopeptide repeat protein</fullName>
    </submittedName>
</protein>
<dbReference type="EMBL" id="JAHHIF010000040">
    <property type="protein sequence ID" value="MBW4547377.1"/>
    <property type="molecule type" value="Genomic_DNA"/>
</dbReference>
<feature type="region of interest" description="Disordered" evidence="2">
    <location>
        <begin position="164"/>
        <end position="199"/>
    </location>
</feature>
<feature type="compositionally biased region" description="Pro residues" evidence="2">
    <location>
        <begin position="181"/>
        <end position="191"/>
    </location>
</feature>
<reference evidence="4" key="1">
    <citation type="submission" date="2021-05" db="EMBL/GenBank/DDBJ databases">
        <authorList>
            <person name="Pietrasiak N."/>
            <person name="Ward R."/>
            <person name="Stajich J.E."/>
            <person name="Kurbessoian T."/>
        </authorList>
    </citation>
    <scope>NUCLEOTIDE SEQUENCE</scope>
    <source>
        <strain evidence="4">CPER-KK1</strain>
    </source>
</reference>
<dbReference type="PROSITE" id="PS50076">
    <property type="entry name" value="DNAJ_2"/>
    <property type="match status" value="1"/>
</dbReference>
<dbReference type="Gene3D" id="1.25.40.10">
    <property type="entry name" value="Tetratricopeptide repeat domain"/>
    <property type="match status" value="1"/>
</dbReference>
<dbReference type="InterPro" id="IPR011990">
    <property type="entry name" value="TPR-like_helical_dom_sf"/>
</dbReference>
<accession>A0A951UBW7</accession>
<feature type="domain" description="J" evidence="3">
    <location>
        <begin position="16"/>
        <end position="79"/>
    </location>
</feature>
<dbReference type="InterPro" id="IPR001623">
    <property type="entry name" value="DnaJ_domain"/>
</dbReference>
<dbReference type="SUPFAM" id="SSF46565">
    <property type="entry name" value="Chaperone J-domain"/>
    <property type="match status" value="1"/>
</dbReference>
<evidence type="ECO:0000259" key="3">
    <source>
        <dbReference type="PROSITE" id="PS50076"/>
    </source>
</evidence>
<evidence type="ECO:0000256" key="2">
    <source>
        <dbReference type="SAM" id="MobiDB-lite"/>
    </source>
</evidence>
<sequence>MSFTIDRGLFKLDFTDHHAVLGIPVNADEKEVRKRYLKIARRLHPDSCKAGTEAEKKLANQLLSKLVNPAYEQLSQTSRDYIVSLGHMGRRLAVEKEKGKIPVASEAAKQLARAGASLDFAYKSAVQNIASKQYESLDQVSDKIAEISELNLVYLMLKGSKGESIKQEGKAGTTNPEPARSKPPSPPPKPEPQLDSTASRVPEYIRRAEGYMVKNNFASAVLELREALKLDQTNSNGHSLLGIAYLKQNQMAMAKVHLNKALQLNPRDERAIKAKQYLEKLIEKNGSTKPANSSKQPQSKPPENPSTSKGLFRNPFKKN</sequence>
<dbReference type="PROSITE" id="PS50005">
    <property type="entry name" value="TPR"/>
    <property type="match status" value="1"/>
</dbReference>
<dbReference type="Pfam" id="PF00515">
    <property type="entry name" value="TPR_1"/>
    <property type="match status" value="1"/>
</dbReference>
<evidence type="ECO:0000256" key="1">
    <source>
        <dbReference type="PROSITE-ProRule" id="PRU00339"/>
    </source>
</evidence>
<gene>
    <name evidence="4" type="ORF">KME25_23490</name>
</gene>
<dbReference type="InterPro" id="IPR036869">
    <property type="entry name" value="J_dom_sf"/>
</dbReference>
<dbReference type="Pfam" id="PF00226">
    <property type="entry name" value="DnaJ"/>
    <property type="match status" value="1"/>
</dbReference>
<dbReference type="Proteomes" id="UP000753908">
    <property type="component" value="Unassembled WGS sequence"/>
</dbReference>
<dbReference type="SMART" id="SM00271">
    <property type="entry name" value="DnaJ"/>
    <property type="match status" value="1"/>
</dbReference>
<reference evidence="4" key="2">
    <citation type="journal article" date="2022" name="Microbiol. Resour. Announc.">
        <title>Metagenome Sequencing to Explore Phylogenomics of Terrestrial Cyanobacteria.</title>
        <authorList>
            <person name="Ward R.D."/>
            <person name="Stajich J.E."/>
            <person name="Johansen J.R."/>
            <person name="Huntemann M."/>
            <person name="Clum A."/>
            <person name="Foster B."/>
            <person name="Foster B."/>
            <person name="Roux S."/>
            <person name="Palaniappan K."/>
            <person name="Varghese N."/>
            <person name="Mukherjee S."/>
            <person name="Reddy T.B.K."/>
            <person name="Daum C."/>
            <person name="Copeland A."/>
            <person name="Chen I.A."/>
            <person name="Ivanova N.N."/>
            <person name="Kyrpides N.C."/>
            <person name="Shapiro N."/>
            <person name="Eloe-Fadrosh E.A."/>
            <person name="Pietrasiak N."/>
        </authorList>
    </citation>
    <scope>NUCLEOTIDE SEQUENCE</scope>
    <source>
        <strain evidence="4">CPER-KK1</strain>
    </source>
</reference>
<feature type="repeat" description="TPR" evidence="1">
    <location>
        <begin position="235"/>
        <end position="268"/>
    </location>
</feature>
<organism evidence="4 5">
    <name type="scientific">Symplocastrum torsivum CPER-KK1</name>
    <dbReference type="NCBI Taxonomy" id="450513"/>
    <lineage>
        <taxon>Bacteria</taxon>
        <taxon>Bacillati</taxon>
        <taxon>Cyanobacteriota</taxon>
        <taxon>Cyanophyceae</taxon>
        <taxon>Oscillatoriophycideae</taxon>
        <taxon>Oscillatoriales</taxon>
        <taxon>Microcoleaceae</taxon>
        <taxon>Symplocastrum</taxon>
    </lineage>
</organism>
<dbReference type="Gene3D" id="1.10.287.110">
    <property type="entry name" value="DnaJ domain"/>
    <property type="match status" value="1"/>
</dbReference>
<dbReference type="AlphaFoldDB" id="A0A951UBW7"/>
<name>A0A951UBW7_9CYAN</name>